<protein>
    <submittedName>
        <fullName evidence="2">Uncharacterized protein</fullName>
    </submittedName>
</protein>
<name>A0AA47NDM0_MERPO</name>
<reference evidence="2" key="1">
    <citation type="journal article" date="2023" name="Front. Mar. Sci.">
        <title>A new Merluccius polli reference genome to investigate the effects of global change in West African waters.</title>
        <authorList>
            <person name="Mateo J.L."/>
            <person name="Blanco-Fernandez C."/>
            <person name="Garcia-Vazquez E."/>
            <person name="Machado-Schiaffino G."/>
        </authorList>
    </citation>
    <scope>NUCLEOTIDE SEQUENCE</scope>
    <source>
        <strain evidence="2">C29</strain>
        <tissue evidence="2">Fin</tissue>
    </source>
</reference>
<dbReference type="Proteomes" id="UP001174136">
    <property type="component" value="Unassembled WGS sequence"/>
</dbReference>
<proteinExistence type="predicted"/>
<evidence type="ECO:0000313" key="2">
    <source>
        <dbReference type="EMBL" id="KAK0156589.1"/>
    </source>
</evidence>
<gene>
    <name evidence="2" type="ORF">N1851_000021</name>
</gene>
<sequence length="127" mass="13819">MAGKIMGMSTPPITPQTILEQAAVRQARNTASDPLHVLYREYELMPSGRGRQQAGSTAGRVGNRRVVRQAGVGNRRVIRQAGFGNRFQQQAGSQAGRVRQQTGNRITGTRLGKPKHELASAGWRTLA</sequence>
<evidence type="ECO:0000313" key="3">
    <source>
        <dbReference type="Proteomes" id="UP001174136"/>
    </source>
</evidence>
<feature type="region of interest" description="Disordered" evidence="1">
    <location>
        <begin position="47"/>
        <end position="67"/>
    </location>
</feature>
<dbReference type="AlphaFoldDB" id="A0AA47NDM0"/>
<feature type="compositionally biased region" description="Polar residues" evidence="1">
    <location>
        <begin position="86"/>
        <end position="107"/>
    </location>
</feature>
<keyword evidence="3" id="KW-1185">Reference proteome</keyword>
<comment type="caution">
    <text evidence="2">The sequence shown here is derived from an EMBL/GenBank/DDBJ whole genome shotgun (WGS) entry which is preliminary data.</text>
</comment>
<evidence type="ECO:0000256" key="1">
    <source>
        <dbReference type="SAM" id="MobiDB-lite"/>
    </source>
</evidence>
<accession>A0AA47NDM0</accession>
<organism evidence="2 3">
    <name type="scientific">Merluccius polli</name>
    <name type="common">Benguela hake</name>
    <name type="synonym">Merluccius cadenati</name>
    <dbReference type="NCBI Taxonomy" id="89951"/>
    <lineage>
        <taxon>Eukaryota</taxon>
        <taxon>Metazoa</taxon>
        <taxon>Chordata</taxon>
        <taxon>Craniata</taxon>
        <taxon>Vertebrata</taxon>
        <taxon>Euteleostomi</taxon>
        <taxon>Actinopterygii</taxon>
        <taxon>Neopterygii</taxon>
        <taxon>Teleostei</taxon>
        <taxon>Neoteleostei</taxon>
        <taxon>Acanthomorphata</taxon>
        <taxon>Zeiogadaria</taxon>
        <taxon>Gadariae</taxon>
        <taxon>Gadiformes</taxon>
        <taxon>Gadoidei</taxon>
        <taxon>Merlucciidae</taxon>
        <taxon>Merluccius</taxon>
    </lineage>
</organism>
<feature type="region of interest" description="Disordered" evidence="1">
    <location>
        <begin position="81"/>
        <end position="127"/>
    </location>
</feature>
<dbReference type="EMBL" id="JAOPHQ010000001">
    <property type="protein sequence ID" value="KAK0156589.1"/>
    <property type="molecule type" value="Genomic_DNA"/>
</dbReference>